<name>A0A166A8L4_9EURY</name>
<dbReference type="NCBIfam" id="TIGR00748">
    <property type="entry name" value="HMG_CoA_syn_Arc"/>
    <property type="match status" value="1"/>
</dbReference>
<dbReference type="GO" id="GO:0019287">
    <property type="term" value="P:isopentenyl diphosphate biosynthetic process, mevalonate pathway"/>
    <property type="evidence" value="ECO:0007669"/>
    <property type="project" value="UniProtKB-UniRule"/>
</dbReference>
<dbReference type="HAMAP" id="MF_01409">
    <property type="entry name" value="HMG_CoA_synth_arch"/>
    <property type="match status" value="1"/>
</dbReference>
<dbReference type="Gene3D" id="3.40.47.10">
    <property type="match status" value="1"/>
</dbReference>
<feature type="binding site" evidence="4">
    <location>
        <position position="112"/>
    </location>
    <ligand>
        <name>(3S)-3-hydroxy-3-methylglutaryl-CoA</name>
        <dbReference type="ChEBI" id="CHEBI:43074"/>
    </ligand>
</feature>
<gene>
    <name evidence="6" type="primary">fabH</name>
    <name evidence="6" type="ORF">MBCUR_12990</name>
</gene>
<dbReference type="PANTHER" id="PTHR43323">
    <property type="entry name" value="3-HYDROXY-3-METHYLGLUTARYL COENZYME A SYNTHASE"/>
    <property type="match status" value="1"/>
</dbReference>
<feature type="domain" description="Beta-ketoacyl-[acyl-carrier-protein] synthase III C-terminal" evidence="5">
    <location>
        <begin position="219"/>
        <end position="300"/>
    </location>
</feature>
<feature type="active site" description="Acyl-thioester intermediate" evidence="4">
    <location>
        <position position="112"/>
    </location>
</feature>
<dbReference type="CDD" id="cd00827">
    <property type="entry name" value="init_cond_enzymes"/>
    <property type="match status" value="1"/>
</dbReference>
<dbReference type="InterPro" id="IPR013747">
    <property type="entry name" value="ACP_syn_III_C"/>
</dbReference>
<feature type="binding site" evidence="4">
    <location>
        <position position="153"/>
    </location>
    <ligand>
        <name>(3S)-3-hydroxy-3-methylglutaryl-CoA</name>
        <dbReference type="ChEBI" id="CHEBI:43074"/>
    </ligand>
</feature>
<dbReference type="STRING" id="49547.MBCUR_12990"/>
<sequence length="346" mass="36864">MAGIVGYGAYVPSYRIKVEEIAKVWGDDPNALKRGLIVNEKSVPGSDEDTATISVEAARYALKRSQIDPQDIGAIYVGSESHPYAVKPTATIVSEAVQASPILTAADLEFACKAGTAGMQIVNGMVDSGMIEYGLAIGADTSQGAPGDALEYTASAGGAAYIIGKEDILADIEYTCSFTTDTPDFYRREGMAYPSHGGRFTGEPAFFKHVQGAANLLFEKTGTSASDYDYGVFHQPNGKFYLKVAKKLGFNTEQTSDGLLTPYIGNTYSGATPLGLAAVLDKSNPGDKIMAVSYGSGAGSDAFSITVTDKIEEKRNLAPKVEEIISTKNYVDYAVYAKYKDKIRMS</sequence>
<keyword evidence="1 4" id="KW-0808">Transferase</keyword>
<comment type="function">
    <text evidence="4">Catalyzes the condensation of acetyl-CoA with acetoacetyl-CoA to form 3-hydroxy-3-methylglutaryl-CoA (HMG-CoA). Functions in the mevalonate (MVA) pathway leading to isopentenyl diphosphate (IPP), a key precursor for the biosynthesis of isoprenoid compounds that are building blocks of archaeal membrane lipids.</text>
</comment>
<dbReference type="Proteomes" id="UP000077245">
    <property type="component" value="Unassembled WGS sequence"/>
</dbReference>
<feature type="binding site" evidence="4">
    <location>
        <position position="28"/>
    </location>
    <ligand>
        <name>(3S)-3-hydroxy-3-methylglutaryl-CoA</name>
        <dbReference type="ChEBI" id="CHEBI:43074"/>
    </ligand>
</feature>
<feature type="binding site" evidence="4">
    <location>
        <position position="296"/>
    </location>
    <ligand>
        <name>(3S)-3-hydroxy-3-methylglutaryl-CoA</name>
        <dbReference type="ChEBI" id="CHEBI:43074"/>
    </ligand>
</feature>
<dbReference type="PATRIC" id="fig|49547.3.peg.1393"/>
<evidence type="ECO:0000256" key="1">
    <source>
        <dbReference type="ARBA" id="ARBA00022679"/>
    </source>
</evidence>
<feature type="binding site" evidence="4">
    <location>
        <position position="239"/>
    </location>
    <ligand>
        <name>CoA</name>
        <dbReference type="ChEBI" id="CHEBI:57287"/>
        <note>ligand shared with acetoacetyl-CoA thiolase</note>
    </ligand>
</feature>
<comment type="catalytic activity">
    <reaction evidence="4">
        <text>acetoacetyl-CoA + acetyl-CoA + H2O = (3S)-3-hydroxy-3-methylglutaryl-CoA + CoA + H(+)</text>
        <dbReference type="Rhea" id="RHEA:10188"/>
        <dbReference type="ChEBI" id="CHEBI:15377"/>
        <dbReference type="ChEBI" id="CHEBI:15378"/>
        <dbReference type="ChEBI" id="CHEBI:43074"/>
        <dbReference type="ChEBI" id="CHEBI:57286"/>
        <dbReference type="ChEBI" id="CHEBI:57287"/>
        <dbReference type="ChEBI" id="CHEBI:57288"/>
        <dbReference type="EC" id="2.3.3.10"/>
    </reaction>
</comment>
<dbReference type="InterPro" id="IPR016039">
    <property type="entry name" value="Thiolase-like"/>
</dbReference>
<evidence type="ECO:0000313" key="6">
    <source>
        <dbReference type="EMBL" id="KZX11714.1"/>
    </source>
</evidence>
<dbReference type="NCBIfam" id="NF003274">
    <property type="entry name" value="PRK04262.1"/>
    <property type="match status" value="1"/>
</dbReference>
<organism evidence="6 7">
    <name type="scientific">Methanobrevibacter curvatus</name>
    <dbReference type="NCBI Taxonomy" id="49547"/>
    <lineage>
        <taxon>Archaea</taxon>
        <taxon>Methanobacteriati</taxon>
        <taxon>Methanobacteriota</taxon>
        <taxon>Methanomada group</taxon>
        <taxon>Methanobacteria</taxon>
        <taxon>Methanobacteriales</taxon>
        <taxon>Methanobacteriaceae</taxon>
        <taxon>Methanobrevibacter</taxon>
    </lineage>
</organism>
<dbReference type="PANTHER" id="PTHR43323:SF2">
    <property type="entry name" value="HYDROXYMETHYLGLUTARYL-COA SYNTHASE"/>
    <property type="match status" value="1"/>
</dbReference>
<dbReference type="GO" id="GO:0004421">
    <property type="term" value="F:hydroxymethylglutaryl-CoA synthase activity"/>
    <property type="evidence" value="ECO:0007669"/>
    <property type="project" value="UniProtKB-EC"/>
</dbReference>
<comment type="caution">
    <text evidence="6">The sequence shown here is derived from an EMBL/GenBank/DDBJ whole genome shotgun (WGS) entry which is preliminary data.</text>
</comment>
<reference evidence="6 7" key="1">
    <citation type="submission" date="2016-04" db="EMBL/GenBank/DDBJ databases">
        <title>Genome sequence of Methanobrevibacter curvatus DSM 11111.</title>
        <authorList>
            <person name="Poehlein A."/>
            <person name="Seedorf H."/>
            <person name="Daniel R."/>
        </authorList>
    </citation>
    <scope>NUCLEOTIDE SEQUENCE [LARGE SCALE GENOMIC DNA]</scope>
    <source>
        <strain evidence="6 7">DSM 11111</strain>
    </source>
</reference>
<feature type="binding site" evidence="4">
    <location>
        <position position="234"/>
    </location>
    <ligand>
        <name>(3S)-3-hydroxy-3-methylglutaryl-CoA</name>
        <dbReference type="ChEBI" id="CHEBI:43074"/>
    </ligand>
</feature>
<comment type="caution">
    <text evidence="4">Lacks conserved residue(s) required for the propagation of feature annotation.</text>
</comment>
<dbReference type="EC" id="2.3.3.10" evidence="4"/>
<feature type="binding site" evidence="4">
    <location>
        <position position="266"/>
    </location>
    <ligand>
        <name>(3S)-3-hydroxy-3-methylglutaryl-CoA</name>
        <dbReference type="ChEBI" id="CHEBI:43074"/>
    </ligand>
</feature>
<dbReference type="Pfam" id="PF08541">
    <property type="entry name" value="ACP_syn_III_C"/>
    <property type="match status" value="1"/>
</dbReference>
<protein>
    <recommendedName>
        <fullName evidence="4">Hydroxymethylglutaryl-CoA synthase</fullName>
        <shortName evidence="4">HMG-CoA synthase</shortName>
        <shortName evidence="4">HMGCS</shortName>
        <ecNumber evidence="4">2.3.3.10</ecNumber>
    </recommendedName>
</protein>
<comment type="pathway">
    <text evidence="4">Metabolic intermediate biosynthesis; (R)-mevalonate biosynthesis; (R)-mevalonate from acetyl-CoA: step 2/3.</text>
</comment>
<feature type="binding site" evidence="4">
    <location>
        <position position="201"/>
    </location>
    <ligand>
        <name>(3S)-3-hydroxy-3-methylglutaryl-CoA</name>
        <dbReference type="ChEBI" id="CHEBI:43074"/>
    </ligand>
</feature>
<feature type="active site" description="Proton donor/acceptor" evidence="4">
    <location>
        <position position="234"/>
    </location>
</feature>
<dbReference type="SUPFAM" id="SSF53901">
    <property type="entry name" value="Thiolase-like"/>
    <property type="match status" value="2"/>
</dbReference>
<keyword evidence="7" id="KW-1185">Reference proteome</keyword>
<proteinExistence type="inferred from homology"/>
<feature type="binding site" evidence="4">
    <location>
        <position position="243"/>
    </location>
    <ligand>
        <name>(3S)-3-hydroxy-3-methylglutaryl-CoA</name>
        <dbReference type="ChEBI" id="CHEBI:43074"/>
    </ligand>
</feature>
<dbReference type="FunFam" id="3.40.47.10:FF:000046">
    <property type="entry name" value="UPF0219 protein M1627_1703"/>
    <property type="match status" value="1"/>
</dbReference>
<dbReference type="InterPro" id="IPR004656">
    <property type="entry name" value="HMG_CoA_Synthase"/>
</dbReference>
<evidence type="ECO:0000256" key="2">
    <source>
        <dbReference type="ARBA" id="ARBA00023229"/>
    </source>
</evidence>
<evidence type="ECO:0000256" key="3">
    <source>
        <dbReference type="ARBA" id="ARBA00023315"/>
    </source>
</evidence>
<dbReference type="RefSeq" id="WP_067091765.1">
    <property type="nucleotide sequence ID" value="NZ_LWMV01000181.1"/>
</dbReference>
<dbReference type="OrthoDB" id="5812at2157"/>
<evidence type="ECO:0000313" key="7">
    <source>
        <dbReference type="Proteomes" id="UP000077245"/>
    </source>
</evidence>
<dbReference type="AlphaFoldDB" id="A0A166A8L4"/>
<feature type="binding site" evidence="4">
    <location>
        <position position="199"/>
    </location>
    <ligand>
        <name>CoA</name>
        <dbReference type="ChEBI" id="CHEBI:57287"/>
        <note>ligand shared with acetoacetyl-CoA thiolase</note>
    </ligand>
</feature>
<accession>A0A166A8L4</accession>
<evidence type="ECO:0000256" key="4">
    <source>
        <dbReference type="HAMAP-Rule" id="MF_01409"/>
    </source>
</evidence>
<evidence type="ECO:0000259" key="5">
    <source>
        <dbReference type="Pfam" id="PF08541"/>
    </source>
</evidence>
<dbReference type="EMBL" id="LWMV01000181">
    <property type="protein sequence ID" value="KZX11714.1"/>
    <property type="molecule type" value="Genomic_DNA"/>
</dbReference>
<keyword evidence="2 4" id="KW-0414">Isoprene biosynthesis</keyword>
<feature type="active site" description="Proton donor/acceptor" evidence="4">
    <location>
        <position position="80"/>
    </location>
</feature>
<keyword evidence="3 4" id="KW-0012">Acyltransferase</keyword>
<comment type="subunit">
    <text evidence="4">Interacts with acetoacetyl-CoA thiolase that catalyzes the precedent step in the pathway and with a DUF35 protein. The acetoacetyl-CoA thiolase/HMG-CoA synthase complex channels the intermediate via a fused CoA-binding site, which allows for efficient coupling of the endergonic thiolase reaction with the exergonic HMGCS reaction.</text>
</comment>
<comment type="similarity">
    <text evidence="4">Belongs to the thiolase-like superfamily. Archaeal HMG-CoA synthase family.</text>
</comment>
<dbReference type="GO" id="GO:0003985">
    <property type="term" value="F:acetyl-CoA C-acetyltransferase activity"/>
    <property type="evidence" value="ECO:0007669"/>
    <property type="project" value="UniProtKB-UniRule"/>
</dbReference>
<dbReference type="GO" id="GO:0010142">
    <property type="term" value="P:farnesyl diphosphate biosynthetic process, mevalonate pathway"/>
    <property type="evidence" value="ECO:0007669"/>
    <property type="project" value="TreeGrafter"/>
</dbReference>